<organism evidence="4 5">
    <name type="scientific">Chlamydomonas incerta</name>
    <dbReference type="NCBI Taxonomy" id="51695"/>
    <lineage>
        <taxon>Eukaryota</taxon>
        <taxon>Viridiplantae</taxon>
        <taxon>Chlorophyta</taxon>
        <taxon>core chlorophytes</taxon>
        <taxon>Chlorophyceae</taxon>
        <taxon>CS clade</taxon>
        <taxon>Chlamydomonadales</taxon>
        <taxon>Chlamydomonadaceae</taxon>
        <taxon>Chlamydomonas</taxon>
    </lineage>
</organism>
<dbReference type="Gene3D" id="3.40.50.1110">
    <property type="entry name" value="SGNH hydrolase"/>
    <property type="match status" value="1"/>
</dbReference>
<feature type="region of interest" description="Disordered" evidence="2">
    <location>
        <begin position="376"/>
        <end position="422"/>
    </location>
</feature>
<feature type="compositionally biased region" description="Low complexity" evidence="2">
    <location>
        <begin position="376"/>
        <end position="401"/>
    </location>
</feature>
<feature type="chain" id="PRO_5032966028" description="SGNH hydrolase-type esterase domain-containing protein" evidence="3">
    <location>
        <begin position="24"/>
        <end position="602"/>
    </location>
</feature>
<keyword evidence="3" id="KW-0732">Signal</keyword>
<gene>
    <name evidence="4" type="ORF">HXX76_005837</name>
</gene>
<dbReference type="InterPro" id="IPR036514">
    <property type="entry name" value="SGNH_hydro_sf"/>
</dbReference>
<evidence type="ECO:0000313" key="5">
    <source>
        <dbReference type="Proteomes" id="UP000650467"/>
    </source>
</evidence>
<name>A0A835W4N4_CHLIN</name>
<comment type="caution">
    <text evidence="4">The sequence shown here is derived from an EMBL/GenBank/DDBJ whole genome shotgun (WGS) entry which is preliminary data.</text>
</comment>
<feature type="region of interest" description="Disordered" evidence="2">
    <location>
        <begin position="263"/>
        <end position="303"/>
    </location>
</feature>
<dbReference type="EMBL" id="JAEHOC010000011">
    <property type="protein sequence ID" value="KAG2437173.1"/>
    <property type="molecule type" value="Genomic_DNA"/>
</dbReference>
<evidence type="ECO:0000256" key="3">
    <source>
        <dbReference type="SAM" id="SignalP"/>
    </source>
</evidence>
<feature type="compositionally biased region" description="Low complexity" evidence="2">
    <location>
        <begin position="176"/>
        <end position="193"/>
    </location>
</feature>
<dbReference type="InterPro" id="IPR008265">
    <property type="entry name" value="Lipase_GDSL_AS"/>
</dbReference>
<proteinExistence type="inferred from homology"/>
<dbReference type="Pfam" id="PF00657">
    <property type="entry name" value="Lipase_GDSL"/>
    <property type="match status" value="1"/>
</dbReference>
<dbReference type="AlphaFoldDB" id="A0A835W4N4"/>
<evidence type="ECO:0000313" key="4">
    <source>
        <dbReference type="EMBL" id="KAG2437173.1"/>
    </source>
</evidence>
<dbReference type="Proteomes" id="UP000650467">
    <property type="component" value="Unassembled WGS sequence"/>
</dbReference>
<feature type="signal peptide" evidence="3">
    <location>
        <begin position="1"/>
        <end position="23"/>
    </location>
</feature>
<comment type="similarity">
    <text evidence="1">Belongs to the 'GDSL' lipolytic enzyme family.</text>
</comment>
<evidence type="ECO:0000256" key="2">
    <source>
        <dbReference type="SAM" id="MobiDB-lite"/>
    </source>
</evidence>
<dbReference type="PANTHER" id="PTHR22835">
    <property type="entry name" value="ZINC FINGER FYVE DOMAIN CONTAINING PROTEIN"/>
    <property type="match status" value="1"/>
</dbReference>
<feature type="compositionally biased region" description="Polar residues" evidence="2">
    <location>
        <begin position="270"/>
        <end position="281"/>
    </location>
</feature>
<feature type="compositionally biased region" description="Low complexity" evidence="2">
    <location>
        <begin position="500"/>
        <end position="544"/>
    </location>
</feature>
<evidence type="ECO:0008006" key="6">
    <source>
        <dbReference type="Google" id="ProtNLM"/>
    </source>
</evidence>
<protein>
    <recommendedName>
        <fullName evidence="6">SGNH hydrolase-type esterase domain-containing protein</fullName>
    </recommendedName>
</protein>
<feature type="compositionally biased region" description="Gly residues" evidence="2">
    <location>
        <begin position="402"/>
        <end position="418"/>
    </location>
</feature>
<sequence length="602" mass="59860">MAASFQRLLVLVLALVATQLCAAAGRRGRRLLDPSLRAAQQQQLAPITLVVFGDSLSDTGNVFAYSHGALPNPAAYYRGRFSDGPIWVDHLAAILSGSSSGSSSNSSSSSSASGDITAGGRREVVVKVFAYGGATACEGRGLARQVPDLDMQVRSFLAGEPGAGALLSAGALAAGPPAASSNSTTTPTTNVTAAHEDGGGGGDAAGDRVFVVFAGHNDLLGLGPDAWSDPSGGAVAAAVANTTACRTAALERLLAGLEAAAARSSAASGQPPQQHVTSSGTGAAADMAGSANSTSSNVGGGINARSVFARPHLQQQEQEGQQQRRYRDRVVVWSLSPVEAAPAVPDRDRRAVAAAVAAVNAAIEPSLAPLRARFGAASSSSGNSTDSSSGSSTDGRGSSSATGGGGGSATGVGGGGQQAGSRRQRDLSIEFYDLNAAVLRTFAAASELGFTELDEPCLRYDWEDVVAATPAGGGGGGQQTPNRSAVRVMAKSQQPQLGPSGSNANTTGAATMNGTSSRNASSNASSSASGSAGPSSAAGGADASLDGSVSAAAAAEALEAPRAARCAAPDTHVFFDGVHPTSRAHLLGIARGFAEWGGWQQQ</sequence>
<feature type="region of interest" description="Disordered" evidence="2">
    <location>
        <begin position="470"/>
        <end position="544"/>
    </location>
</feature>
<dbReference type="InterPro" id="IPR001087">
    <property type="entry name" value="GDSL"/>
</dbReference>
<dbReference type="GO" id="GO:0006629">
    <property type="term" value="P:lipid metabolic process"/>
    <property type="evidence" value="ECO:0007669"/>
    <property type="project" value="InterPro"/>
</dbReference>
<feature type="region of interest" description="Disordered" evidence="2">
    <location>
        <begin position="176"/>
        <end position="200"/>
    </location>
</feature>
<dbReference type="PANTHER" id="PTHR22835:SF659">
    <property type="entry name" value="GDSL LIPASE_ACYLHYDROLASE, PUTATIVE (AFU_ORTHOLOGUE AFUA_2G00510)-RELATED"/>
    <property type="match status" value="1"/>
</dbReference>
<dbReference type="GO" id="GO:0016298">
    <property type="term" value="F:lipase activity"/>
    <property type="evidence" value="ECO:0007669"/>
    <property type="project" value="InterPro"/>
</dbReference>
<reference evidence="4" key="1">
    <citation type="journal article" date="2020" name="bioRxiv">
        <title>Comparative genomics of Chlamydomonas.</title>
        <authorList>
            <person name="Craig R.J."/>
            <person name="Hasan A.R."/>
            <person name="Ness R.W."/>
            <person name="Keightley P.D."/>
        </authorList>
    </citation>
    <scope>NUCLEOTIDE SEQUENCE</scope>
    <source>
        <strain evidence="4">SAG 7.73</strain>
    </source>
</reference>
<evidence type="ECO:0000256" key="1">
    <source>
        <dbReference type="ARBA" id="ARBA00008668"/>
    </source>
</evidence>
<dbReference type="PROSITE" id="PS01098">
    <property type="entry name" value="LIPASE_GDSL_SER"/>
    <property type="match status" value="1"/>
</dbReference>
<keyword evidence="5" id="KW-1185">Reference proteome</keyword>
<dbReference type="OrthoDB" id="549479at2759"/>
<accession>A0A835W4N4</accession>